<evidence type="ECO:0000313" key="4">
    <source>
        <dbReference type="Proteomes" id="UP000295151"/>
    </source>
</evidence>
<feature type="domain" description="YCII-related" evidence="2">
    <location>
        <begin position="1"/>
        <end position="90"/>
    </location>
</feature>
<comment type="caution">
    <text evidence="3">The sequence shown here is derived from an EMBL/GenBank/DDBJ whole genome shotgun (WGS) entry which is preliminary data.</text>
</comment>
<sequence>MEYFVYGRDRAGADDIKVRLVEEHWAFMDGYAEELIARGPTLTGHDEDAASTGSLHIVDLPDAEAVKTFVHNDPYYVAGAFESVEIYRFTNNSGRTMWEFTDAVEGFERFLVIALGESIPAPPASKHLIVYGELRALDDEARLGWAATVEAPNERAAAALLPADNPELHPWTFGGRR</sequence>
<keyword evidence="4" id="KW-1185">Reference proteome</keyword>
<evidence type="ECO:0000259" key="2">
    <source>
        <dbReference type="Pfam" id="PF03795"/>
    </source>
</evidence>
<evidence type="ECO:0000256" key="1">
    <source>
        <dbReference type="ARBA" id="ARBA00007689"/>
    </source>
</evidence>
<dbReference type="Gene3D" id="3.30.70.1060">
    <property type="entry name" value="Dimeric alpha+beta barrel"/>
    <property type="match status" value="1"/>
</dbReference>
<name>A0A4R7TDX9_9ACTN</name>
<dbReference type="InterPro" id="IPR005545">
    <property type="entry name" value="YCII"/>
</dbReference>
<dbReference type="PANTHER" id="PTHR33606:SF3">
    <property type="entry name" value="PROTEIN YCII"/>
    <property type="match status" value="1"/>
</dbReference>
<reference evidence="3 4" key="1">
    <citation type="submission" date="2019-03" db="EMBL/GenBank/DDBJ databases">
        <title>Genomic Encyclopedia of Type Strains, Phase III (KMG-III): the genomes of soil and plant-associated and newly described type strains.</title>
        <authorList>
            <person name="Whitman W."/>
        </authorList>
    </citation>
    <scope>NUCLEOTIDE SEQUENCE [LARGE SCALE GENOMIC DNA]</scope>
    <source>
        <strain evidence="3 4">VKM Ac-2575</strain>
    </source>
</reference>
<dbReference type="OrthoDB" id="460439at2"/>
<gene>
    <name evidence="3" type="ORF">EV138_3150</name>
</gene>
<comment type="similarity">
    <text evidence="1">Belongs to the YciI family.</text>
</comment>
<dbReference type="Proteomes" id="UP000295151">
    <property type="component" value="Unassembled WGS sequence"/>
</dbReference>
<accession>A0A4R7TDX9</accession>
<proteinExistence type="inferred from homology"/>
<dbReference type="SUPFAM" id="SSF54909">
    <property type="entry name" value="Dimeric alpha+beta barrel"/>
    <property type="match status" value="1"/>
</dbReference>
<dbReference type="AlphaFoldDB" id="A0A4R7TDX9"/>
<evidence type="ECO:0000313" key="3">
    <source>
        <dbReference type="EMBL" id="TDU89577.1"/>
    </source>
</evidence>
<protein>
    <recommendedName>
        <fullName evidence="2">YCII-related domain-containing protein</fullName>
    </recommendedName>
</protein>
<dbReference type="InterPro" id="IPR051807">
    <property type="entry name" value="Sec-metab_biosynth-assoc"/>
</dbReference>
<dbReference type="Pfam" id="PF03795">
    <property type="entry name" value="YCII"/>
    <property type="match status" value="1"/>
</dbReference>
<dbReference type="InterPro" id="IPR011008">
    <property type="entry name" value="Dimeric_a/b-barrel"/>
</dbReference>
<organism evidence="3 4">
    <name type="scientific">Kribbella voronezhensis</name>
    <dbReference type="NCBI Taxonomy" id="2512212"/>
    <lineage>
        <taxon>Bacteria</taxon>
        <taxon>Bacillati</taxon>
        <taxon>Actinomycetota</taxon>
        <taxon>Actinomycetes</taxon>
        <taxon>Propionibacteriales</taxon>
        <taxon>Kribbellaceae</taxon>
        <taxon>Kribbella</taxon>
    </lineage>
</organism>
<dbReference type="PANTHER" id="PTHR33606">
    <property type="entry name" value="PROTEIN YCII"/>
    <property type="match status" value="1"/>
</dbReference>
<dbReference type="EMBL" id="SOCE01000001">
    <property type="protein sequence ID" value="TDU89577.1"/>
    <property type="molecule type" value="Genomic_DNA"/>
</dbReference>
<dbReference type="RefSeq" id="WP_133979627.1">
    <property type="nucleotide sequence ID" value="NZ_SOCE01000001.1"/>
</dbReference>